<feature type="compositionally biased region" description="Acidic residues" evidence="1">
    <location>
        <begin position="235"/>
        <end position="244"/>
    </location>
</feature>
<dbReference type="EMBL" id="OZ037948">
    <property type="protein sequence ID" value="CAL1708479.1"/>
    <property type="molecule type" value="Genomic_DNA"/>
</dbReference>
<keyword evidence="3" id="KW-1185">Reference proteome</keyword>
<feature type="compositionally biased region" description="Low complexity" evidence="1">
    <location>
        <begin position="51"/>
        <end position="62"/>
    </location>
</feature>
<sequence>MNSIFSSNRLLPNLKRRHRTRSKQDIASSAKAKPLDILPGLTEEEDETRHSTSSTSSSSYTSPFCASRSAGGNMTLGGRNSEAWDVVDIKRESRRIVLTGAEGLTFDDFFPMYNAPPRPAPKPPVSTMESPLDEINLRFSGLGISLDFPSPPHQSSCSSRRDQSPTPSESSTTTSSGSSSSSKMPMTPPTSDDESHPRTHLARAPTCKSHRASILYIKSMPDLKQSLPRQPAIQDSEEEWSDGEDASWLAQDISDIVTLSSPLHTPTSKSYSEQRARPDSIPPPPRHSGRGRQSKLVPVAPLSIQTPASRGPSAQLDPTFHTGRRRSRYIPSRPPPPPPVTIIEPCRSPTMEEKTDELLALLANAALDSNFLGSGLASDAEQFASTPVTPSSMFAITTPTATRPPPRMSIPADINDFIDDIPVTDVSDAGFDLIVTEPDEEHDRPMTPESISIYSQASMSMDALPTSPVSSFDFNIQTPTRSESPMAGMYQSPHFSSFTTAAADVASSSPTLSHEFDSTSMMRERNLRSRWSSSTLASEFHAHQHRQQLPLSPSAWITRFHLGSSSSSSPTKSRSPKPSKSGPKVPLSPAAKKSLDLDRGSGLTRRDSSSSSRTSSSDSASDSGESTSSSGLRRKAIPVELFMRA</sequence>
<evidence type="ECO:0000313" key="3">
    <source>
        <dbReference type="Proteomes" id="UP001497453"/>
    </source>
</evidence>
<evidence type="ECO:0008006" key="4">
    <source>
        <dbReference type="Google" id="ProtNLM"/>
    </source>
</evidence>
<proteinExistence type="predicted"/>
<feature type="region of interest" description="Disordered" evidence="1">
    <location>
        <begin position="1"/>
        <end position="64"/>
    </location>
</feature>
<name>A0ABP1DNF1_9APHY</name>
<protein>
    <recommendedName>
        <fullName evidence="4">Cell wall proline rich protein</fullName>
    </recommendedName>
</protein>
<feature type="compositionally biased region" description="Polar residues" evidence="1">
    <location>
        <begin position="1"/>
        <end position="10"/>
    </location>
</feature>
<feature type="region of interest" description="Disordered" evidence="1">
    <location>
        <begin position="225"/>
        <end position="244"/>
    </location>
</feature>
<feature type="compositionally biased region" description="Polar residues" evidence="1">
    <location>
        <begin position="259"/>
        <end position="271"/>
    </location>
</feature>
<evidence type="ECO:0000256" key="1">
    <source>
        <dbReference type="SAM" id="MobiDB-lite"/>
    </source>
</evidence>
<evidence type="ECO:0000313" key="2">
    <source>
        <dbReference type="EMBL" id="CAL1708479.1"/>
    </source>
</evidence>
<organism evidence="2 3">
    <name type="scientific">Somion occarium</name>
    <dbReference type="NCBI Taxonomy" id="3059160"/>
    <lineage>
        <taxon>Eukaryota</taxon>
        <taxon>Fungi</taxon>
        <taxon>Dikarya</taxon>
        <taxon>Basidiomycota</taxon>
        <taxon>Agaricomycotina</taxon>
        <taxon>Agaricomycetes</taxon>
        <taxon>Polyporales</taxon>
        <taxon>Cerrenaceae</taxon>
        <taxon>Somion</taxon>
    </lineage>
</organism>
<dbReference type="Proteomes" id="UP001497453">
    <property type="component" value="Chromosome 5"/>
</dbReference>
<feature type="region of interest" description="Disordered" evidence="1">
    <location>
        <begin position="259"/>
        <end position="340"/>
    </location>
</feature>
<feature type="compositionally biased region" description="Low complexity" evidence="1">
    <location>
        <begin position="609"/>
        <end position="631"/>
    </location>
</feature>
<reference evidence="3" key="1">
    <citation type="submission" date="2024-04" db="EMBL/GenBank/DDBJ databases">
        <authorList>
            <person name="Shaw F."/>
            <person name="Minotto A."/>
        </authorList>
    </citation>
    <scope>NUCLEOTIDE SEQUENCE [LARGE SCALE GENOMIC DNA]</scope>
</reference>
<feature type="region of interest" description="Disordered" evidence="1">
    <location>
        <begin position="562"/>
        <end position="645"/>
    </location>
</feature>
<feature type="compositionally biased region" description="Low complexity" evidence="1">
    <location>
        <begin position="564"/>
        <end position="589"/>
    </location>
</feature>
<feature type="region of interest" description="Disordered" evidence="1">
    <location>
        <begin position="143"/>
        <end position="207"/>
    </location>
</feature>
<feature type="compositionally biased region" description="Basic and acidic residues" evidence="1">
    <location>
        <begin position="593"/>
        <end position="608"/>
    </location>
</feature>
<feature type="compositionally biased region" description="Low complexity" evidence="1">
    <location>
        <begin position="164"/>
        <end position="185"/>
    </location>
</feature>
<accession>A0ABP1DNF1</accession>
<gene>
    <name evidence="2" type="ORF">GFSPODELE1_LOCUS6865</name>
</gene>